<accession>A0ABD0KZB7</accession>
<protein>
    <recommendedName>
        <fullName evidence="4">Sushi domain-containing protein</fullName>
    </recommendedName>
</protein>
<evidence type="ECO:0000256" key="1">
    <source>
        <dbReference type="ARBA" id="ARBA00023157"/>
    </source>
</evidence>
<proteinExistence type="predicted"/>
<dbReference type="Proteomes" id="UP001519460">
    <property type="component" value="Unassembled WGS sequence"/>
</dbReference>
<comment type="caution">
    <text evidence="2">Lacks conserved residue(s) required for the propagation of feature annotation.</text>
</comment>
<dbReference type="SMART" id="SM00032">
    <property type="entry name" value="CCP"/>
    <property type="match status" value="1"/>
</dbReference>
<evidence type="ECO:0000313" key="5">
    <source>
        <dbReference type="EMBL" id="KAK7492545.1"/>
    </source>
</evidence>
<gene>
    <name evidence="5" type="ORF">BaRGS_00016211</name>
</gene>
<dbReference type="PROSITE" id="PS50923">
    <property type="entry name" value="SUSHI"/>
    <property type="match status" value="1"/>
</dbReference>
<dbReference type="Gene3D" id="2.10.70.10">
    <property type="entry name" value="Complement Module, domain 1"/>
    <property type="match status" value="1"/>
</dbReference>
<dbReference type="AlphaFoldDB" id="A0ABD0KZB7"/>
<keyword evidence="1" id="KW-1015">Disulfide bond</keyword>
<feature type="compositionally biased region" description="Polar residues" evidence="3">
    <location>
        <begin position="1"/>
        <end position="22"/>
    </location>
</feature>
<sequence length="138" mass="14822">MKGKKSSLTAFLNQADPTTTNRNADDWSENEASGAGVTNGCADRPCTAWFLCVPTPTLPERRKCVPYPIDCGQPAPPTSATVHASGTEFGSLAFVTCLDGFVMTPSDSPRVNQITCLVNARWSPFKGECVQLTHQQIS</sequence>
<feature type="non-terminal residue" evidence="5">
    <location>
        <position position="138"/>
    </location>
</feature>
<dbReference type="InterPro" id="IPR035976">
    <property type="entry name" value="Sushi/SCR/CCP_sf"/>
</dbReference>
<organism evidence="5 6">
    <name type="scientific">Batillaria attramentaria</name>
    <dbReference type="NCBI Taxonomy" id="370345"/>
    <lineage>
        <taxon>Eukaryota</taxon>
        <taxon>Metazoa</taxon>
        <taxon>Spiralia</taxon>
        <taxon>Lophotrochozoa</taxon>
        <taxon>Mollusca</taxon>
        <taxon>Gastropoda</taxon>
        <taxon>Caenogastropoda</taxon>
        <taxon>Sorbeoconcha</taxon>
        <taxon>Cerithioidea</taxon>
        <taxon>Batillariidae</taxon>
        <taxon>Batillaria</taxon>
    </lineage>
</organism>
<feature type="domain" description="Sushi" evidence="4">
    <location>
        <begin position="69"/>
        <end position="131"/>
    </location>
</feature>
<evidence type="ECO:0000259" key="4">
    <source>
        <dbReference type="PROSITE" id="PS50923"/>
    </source>
</evidence>
<name>A0ABD0KZB7_9CAEN</name>
<dbReference type="InterPro" id="IPR000436">
    <property type="entry name" value="Sushi_SCR_CCP_dom"/>
</dbReference>
<evidence type="ECO:0000313" key="6">
    <source>
        <dbReference type="Proteomes" id="UP001519460"/>
    </source>
</evidence>
<dbReference type="CDD" id="cd00033">
    <property type="entry name" value="CCP"/>
    <property type="match status" value="1"/>
</dbReference>
<evidence type="ECO:0000256" key="2">
    <source>
        <dbReference type="PROSITE-ProRule" id="PRU00302"/>
    </source>
</evidence>
<keyword evidence="6" id="KW-1185">Reference proteome</keyword>
<dbReference type="EMBL" id="JACVVK020000102">
    <property type="protein sequence ID" value="KAK7492545.1"/>
    <property type="molecule type" value="Genomic_DNA"/>
</dbReference>
<evidence type="ECO:0000256" key="3">
    <source>
        <dbReference type="SAM" id="MobiDB-lite"/>
    </source>
</evidence>
<comment type="caution">
    <text evidence="5">The sequence shown here is derived from an EMBL/GenBank/DDBJ whole genome shotgun (WGS) entry which is preliminary data.</text>
</comment>
<keyword evidence="2" id="KW-0768">Sushi</keyword>
<feature type="region of interest" description="Disordered" evidence="3">
    <location>
        <begin position="1"/>
        <end position="35"/>
    </location>
</feature>
<dbReference type="Pfam" id="PF00084">
    <property type="entry name" value="Sushi"/>
    <property type="match status" value="1"/>
</dbReference>
<dbReference type="SUPFAM" id="SSF57535">
    <property type="entry name" value="Complement control module/SCR domain"/>
    <property type="match status" value="1"/>
</dbReference>
<reference evidence="5 6" key="1">
    <citation type="journal article" date="2023" name="Sci. Data">
        <title>Genome assembly of the Korean intertidal mud-creeper Batillaria attramentaria.</title>
        <authorList>
            <person name="Patra A.K."/>
            <person name="Ho P.T."/>
            <person name="Jun S."/>
            <person name="Lee S.J."/>
            <person name="Kim Y."/>
            <person name="Won Y.J."/>
        </authorList>
    </citation>
    <scope>NUCLEOTIDE SEQUENCE [LARGE SCALE GENOMIC DNA]</scope>
    <source>
        <strain evidence="5">Wonlab-2016</strain>
    </source>
</reference>